<dbReference type="InterPro" id="IPR011697">
    <property type="entry name" value="Peptidase_C26"/>
</dbReference>
<evidence type="ECO:0000313" key="2">
    <source>
        <dbReference type="Proteomes" id="UP000051166"/>
    </source>
</evidence>
<dbReference type="PANTHER" id="PTHR43235:SF1">
    <property type="entry name" value="GLUTAMINE AMIDOTRANSFERASE PB2B2.05-RELATED"/>
    <property type="match status" value="1"/>
</dbReference>
<evidence type="ECO:0000313" key="1">
    <source>
        <dbReference type="EMBL" id="KRL97703.1"/>
    </source>
</evidence>
<dbReference type="EMBL" id="AZFQ01000050">
    <property type="protein sequence ID" value="KRL97703.1"/>
    <property type="molecule type" value="Genomic_DNA"/>
</dbReference>
<dbReference type="PROSITE" id="PS51273">
    <property type="entry name" value="GATASE_TYPE_1"/>
    <property type="match status" value="1"/>
</dbReference>
<dbReference type="GO" id="GO:0005829">
    <property type="term" value="C:cytosol"/>
    <property type="evidence" value="ECO:0007669"/>
    <property type="project" value="TreeGrafter"/>
</dbReference>
<dbReference type="PATRIC" id="fig|1423801.4.peg.1297"/>
<protein>
    <submittedName>
        <fullName evidence="1">Glutamine amidotransferase</fullName>
    </submittedName>
</protein>
<dbReference type="CDD" id="cd01745">
    <property type="entry name" value="GATase1_2"/>
    <property type="match status" value="1"/>
</dbReference>
<keyword evidence="1" id="KW-0315">Glutamine amidotransferase</keyword>
<name>A0A0R1UX12_9LACO</name>
<dbReference type="InterPro" id="IPR029062">
    <property type="entry name" value="Class_I_gatase-like"/>
</dbReference>
<accession>A0A0R1UX12</accession>
<dbReference type="GO" id="GO:0006598">
    <property type="term" value="P:polyamine catabolic process"/>
    <property type="evidence" value="ECO:0007669"/>
    <property type="project" value="TreeGrafter"/>
</dbReference>
<sequence>MKAVIGVPSDQLVENQPKIPGNYPVYAPHDIKEAVFAAGGLPLILPFPDKREVAAETAKELSTLLDGLLLAGGPDVDPLFFDEEPLPALGMTLAAKDWFEGALIKEMLAAHKPILGICRGIQILNATLGGTLYQDLKTQYSGYAVQHRQAALGHLPTHHVSVVPQSYLGKLLGTKLVVNSRHHQAIRTLAPGLSATAFATDGVIEALESKGQEVLAVQWHPENLWQNDPVEFRLFTDFVKRAQKD</sequence>
<gene>
    <name evidence="1" type="ORF">FD50_GL001269</name>
</gene>
<dbReference type="STRING" id="1423801.FD50_GL001269"/>
<proteinExistence type="predicted"/>
<keyword evidence="2" id="KW-1185">Reference proteome</keyword>
<dbReference type="Pfam" id="PF07722">
    <property type="entry name" value="Peptidase_C26"/>
    <property type="match status" value="1"/>
</dbReference>
<dbReference type="GeneID" id="98308583"/>
<dbReference type="GO" id="GO:0033969">
    <property type="term" value="F:gamma-glutamyl-gamma-aminobutyrate hydrolase activity"/>
    <property type="evidence" value="ECO:0007669"/>
    <property type="project" value="TreeGrafter"/>
</dbReference>
<dbReference type="AlphaFoldDB" id="A0A0R1UX12"/>
<comment type="caution">
    <text evidence="1">The sequence shown here is derived from an EMBL/GenBank/DDBJ whole genome shotgun (WGS) entry which is preliminary data.</text>
</comment>
<dbReference type="InterPro" id="IPR044668">
    <property type="entry name" value="PuuD-like"/>
</dbReference>
<dbReference type="PANTHER" id="PTHR43235">
    <property type="entry name" value="GLUTAMINE AMIDOTRANSFERASE PB2B2.05-RELATED"/>
    <property type="match status" value="1"/>
</dbReference>
<dbReference type="Proteomes" id="UP000051166">
    <property type="component" value="Unassembled WGS sequence"/>
</dbReference>
<dbReference type="SUPFAM" id="SSF52317">
    <property type="entry name" value="Class I glutamine amidotransferase-like"/>
    <property type="match status" value="1"/>
</dbReference>
<dbReference type="Gene3D" id="3.40.50.880">
    <property type="match status" value="1"/>
</dbReference>
<dbReference type="OrthoDB" id="9813383at2"/>
<keyword evidence="1" id="KW-0808">Transferase</keyword>
<organism evidence="1 2">
    <name type="scientific">Liquorilactobacillus satsumensis DSM 16230 = JCM 12392</name>
    <dbReference type="NCBI Taxonomy" id="1423801"/>
    <lineage>
        <taxon>Bacteria</taxon>
        <taxon>Bacillati</taxon>
        <taxon>Bacillota</taxon>
        <taxon>Bacilli</taxon>
        <taxon>Lactobacillales</taxon>
        <taxon>Lactobacillaceae</taxon>
        <taxon>Liquorilactobacillus</taxon>
    </lineage>
</organism>
<dbReference type="GO" id="GO:0016740">
    <property type="term" value="F:transferase activity"/>
    <property type="evidence" value="ECO:0007669"/>
    <property type="project" value="UniProtKB-KW"/>
</dbReference>
<dbReference type="RefSeq" id="WP_056961127.1">
    <property type="nucleotide sequence ID" value="NZ_AZFQ01000050.1"/>
</dbReference>
<reference evidence="1 2" key="1">
    <citation type="journal article" date="2015" name="Genome Announc.">
        <title>Expanding the biotechnology potential of lactobacilli through comparative genomics of 213 strains and associated genera.</title>
        <authorList>
            <person name="Sun Z."/>
            <person name="Harris H.M."/>
            <person name="McCann A."/>
            <person name="Guo C."/>
            <person name="Argimon S."/>
            <person name="Zhang W."/>
            <person name="Yang X."/>
            <person name="Jeffery I.B."/>
            <person name="Cooney J.C."/>
            <person name="Kagawa T.F."/>
            <person name="Liu W."/>
            <person name="Song Y."/>
            <person name="Salvetti E."/>
            <person name="Wrobel A."/>
            <person name="Rasinkangas P."/>
            <person name="Parkhill J."/>
            <person name="Rea M.C."/>
            <person name="O'Sullivan O."/>
            <person name="Ritari J."/>
            <person name="Douillard F.P."/>
            <person name="Paul Ross R."/>
            <person name="Yang R."/>
            <person name="Briner A.E."/>
            <person name="Felis G.E."/>
            <person name="de Vos W.M."/>
            <person name="Barrangou R."/>
            <person name="Klaenhammer T.R."/>
            <person name="Caufield P.W."/>
            <person name="Cui Y."/>
            <person name="Zhang H."/>
            <person name="O'Toole P.W."/>
        </authorList>
    </citation>
    <scope>NUCLEOTIDE SEQUENCE [LARGE SCALE GENOMIC DNA]</scope>
    <source>
        <strain evidence="1 2">DSM 16230</strain>
    </source>
</reference>